<dbReference type="GO" id="GO:0006260">
    <property type="term" value="P:DNA replication"/>
    <property type="evidence" value="ECO:0007669"/>
    <property type="project" value="InterPro"/>
</dbReference>
<feature type="domain" description="SF4 helicase" evidence="3">
    <location>
        <begin position="15"/>
        <end position="207"/>
    </location>
</feature>
<dbReference type="EMBL" id="KC246806">
    <property type="protein sequence ID" value="AHF24801.1"/>
    <property type="molecule type" value="Genomic_DNA"/>
</dbReference>
<keyword evidence="4" id="KW-0378">Hydrolase</keyword>
<keyword evidence="2" id="KW-0067">ATP-binding</keyword>
<dbReference type="GO" id="GO:0005524">
    <property type="term" value="F:ATP binding"/>
    <property type="evidence" value="ECO:0007669"/>
    <property type="project" value="UniProtKB-KW"/>
</dbReference>
<proteinExistence type="predicted"/>
<dbReference type="GO" id="GO:0003678">
    <property type="term" value="F:DNA helicase activity"/>
    <property type="evidence" value="ECO:0007669"/>
    <property type="project" value="InterPro"/>
</dbReference>
<reference evidence="4" key="1">
    <citation type="journal article" date="2013" name="PLoS ONE">
        <title>Metagenomic insights into the carbohydrate-active enzymes carried by the microorganisms adhering to solid digesta in the rumen of cows.</title>
        <authorList>
            <person name="Wang L."/>
            <person name="Hatem A."/>
            <person name="Catalyurek U.V."/>
            <person name="Morrison M."/>
            <person name="Yu Z."/>
        </authorList>
    </citation>
    <scope>NUCLEOTIDE SEQUENCE</scope>
</reference>
<keyword evidence="4" id="KW-0347">Helicase</keyword>
<dbReference type="SUPFAM" id="SSF52540">
    <property type="entry name" value="P-loop containing nucleoside triphosphate hydrolases"/>
    <property type="match status" value="1"/>
</dbReference>
<dbReference type="PROSITE" id="PS51199">
    <property type="entry name" value="SF4_HELICASE"/>
    <property type="match status" value="1"/>
</dbReference>
<evidence type="ECO:0000313" key="4">
    <source>
        <dbReference type="EMBL" id="AHF24801.1"/>
    </source>
</evidence>
<accession>W0FIY3</accession>
<dbReference type="Gene3D" id="3.40.50.300">
    <property type="entry name" value="P-loop containing nucleotide triphosphate hydrolases"/>
    <property type="match status" value="1"/>
</dbReference>
<dbReference type="InterPro" id="IPR007694">
    <property type="entry name" value="DNA_helicase_DnaB-like_C"/>
</dbReference>
<evidence type="ECO:0000259" key="3">
    <source>
        <dbReference type="PROSITE" id="PS51199"/>
    </source>
</evidence>
<dbReference type="AlphaFoldDB" id="W0FIY3"/>
<evidence type="ECO:0000256" key="2">
    <source>
        <dbReference type="ARBA" id="ARBA00022840"/>
    </source>
</evidence>
<organism evidence="4">
    <name type="scientific">uncultured bacterium Contig1758</name>
    <dbReference type="NCBI Taxonomy" id="1393501"/>
    <lineage>
        <taxon>Bacteria</taxon>
        <taxon>environmental samples</taxon>
    </lineage>
</organism>
<sequence>MSKYVNVKKNSRVDKTGTSNYMSTGIKDLDLALQGGLKKEEVQVIKGRPSTGKTNFITALACGLGQSGKKTLLFTPQNDTEKMSQKMLAIISGISYYDISLGSLSDQDIDILACSSTSAITNNISMVWEINKIEDIINEACQVKVAGGLDVIIIDSLELVKDKDNSCNKLLHTLKNLAVQLDVAIVVVSQITGDNILDGEIELESSGADILIYLQNPEAEAKEFKVKYNVKLYIYQYTLGSPITVDLAYRPAMISFGSS</sequence>
<name>W0FIY3_9BACT</name>
<dbReference type="InterPro" id="IPR027417">
    <property type="entry name" value="P-loop_NTPase"/>
</dbReference>
<protein>
    <submittedName>
        <fullName evidence="4">Replicative DNA helicase</fullName>
    </submittedName>
</protein>
<evidence type="ECO:0000256" key="1">
    <source>
        <dbReference type="ARBA" id="ARBA00022741"/>
    </source>
</evidence>
<dbReference type="PANTHER" id="PTHR43637">
    <property type="entry name" value="UPF0273 PROTEIN TM_0370"/>
    <property type="match status" value="1"/>
</dbReference>
<keyword evidence="1" id="KW-0547">Nucleotide-binding</keyword>
<dbReference type="PANTHER" id="PTHR43637:SF2">
    <property type="entry name" value="PROTEIN GVPD 1"/>
    <property type="match status" value="1"/>
</dbReference>
<dbReference type="Pfam" id="PF03796">
    <property type="entry name" value="DnaB_C"/>
    <property type="match status" value="1"/>
</dbReference>